<name>A0A8J5IPY1_9STRA</name>
<organism evidence="2 3">
    <name type="scientific">Phytophthora aleatoria</name>
    <dbReference type="NCBI Taxonomy" id="2496075"/>
    <lineage>
        <taxon>Eukaryota</taxon>
        <taxon>Sar</taxon>
        <taxon>Stramenopiles</taxon>
        <taxon>Oomycota</taxon>
        <taxon>Peronosporomycetes</taxon>
        <taxon>Peronosporales</taxon>
        <taxon>Peronosporaceae</taxon>
        <taxon>Phytophthora</taxon>
    </lineage>
</organism>
<evidence type="ECO:0000313" key="2">
    <source>
        <dbReference type="EMBL" id="KAG6958063.1"/>
    </source>
</evidence>
<dbReference type="Proteomes" id="UP000709295">
    <property type="component" value="Unassembled WGS sequence"/>
</dbReference>
<proteinExistence type="predicted"/>
<dbReference type="EMBL" id="JAENGY010000690">
    <property type="protein sequence ID" value="KAG6958063.1"/>
    <property type="molecule type" value="Genomic_DNA"/>
</dbReference>
<comment type="caution">
    <text evidence="2">The sequence shown here is derived from an EMBL/GenBank/DDBJ whole genome shotgun (WGS) entry which is preliminary data.</text>
</comment>
<feature type="region of interest" description="Disordered" evidence="1">
    <location>
        <begin position="1"/>
        <end position="33"/>
    </location>
</feature>
<gene>
    <name evidence="2" type="ORF">JG688_00010695</name>
</gene>
<protein>
    <submittedName>
        <fullName evidence="2">Uncharacterized protein</fullName>
    </submittedName>
</protein>
<reference evidence="2" key="1">
    <citation type="submission" date="2021-01" db="EMBL/GenBank/DDBJ databases">
        <title>Phytophthora aleatoria, a newly-described species from Pinus radiata is distinct from Phytophthora cactorum isolates based on comparative genomics.</title>
        <authorList>
            <person name="Mcdougal R."/>
            <person name="Panda P."/>
            <person name="Williams N."/>
            <person name="Studholme D.J."/>
        </authorList>
    </citation>
    <scope>NUCLEOTIDE SEQUENCE</scope>
    <source>
        <strain evidence="2">NZFS 4037</strain>
    </source>
</reference>
<accession>A0A8J5IPY1</accession>
<evidence type="ECO:0000256" key="1">
    <source>
        <dbReference type="SAM" id="MobiDB-lite"/>
    </source>
</evidence>
<evidence type="ECO:0000313" key="3">
    <source>
        <dbReference type="Proteomes" id="UP000709295"/>
    </source>
</evidence>
<sequence length="319" mass="35437">MVAARAGVGNAGGEAHLTPKTRHTAERIASGGRRQVPADVEFPTFLGDARAGRVAHAKKVFSVLAQHLRSATDPVQLMESWNVIRQCCLRLADEGNEAAENKTSAVDVLQMLPADEFAQRIAGITCRTMFVGSTPLERNVIAANEAVVVALLVGNFYALDDHERTIKFFGGYSRDRLNCAYLDLLLAKNDYHKIAQFAREDTRNLESACETVMTMTPLLIGCRKEKDSALARLAIEMMAEKNPISKKNRNESDLDNALCVMQDDAGYVHHPDLWLALFNTSLHLNRKDSALSFEIFGLYSKSFTALYQDQFRRALRKAC</sequence>
<keyword evidence="3" id="KW-1185">Reference proteome</keyword>
<dbReference type="AlphaFoldDB" id="A0A8J5IPY1"/>